<dbReference type="InterPro" id="IPR005770">
    <property type="entry name" value="PhnD"/>
</dbReference>
<dbReference type="PANTHER" id="PTHR35841:SF1">
    <property type="entry name" value="PHOSPHONATES-BINDING PERIPLASMIC PROTEIN"/>
    <property type="match status" value="1"/>
</dbReference>
<protein>
    <submittedName>
        <fullName evidence="2">Putative phosphite transport system-binding protein PtxB</fullName>
    </submittedName>
</protein>
<proteinExistence type="predicted"/>
<organism evidence="2">
    <name type="scientific">uncultured organism</name>
    <dbReference type="NCBI Taxonomy" id="155900"/>
    <lineage>
        <taxon>unclassified sequences</taxon>
        <taxon>environmental samples</taxon>
    </lineage>
</organism>
<dbReference type="Pfam" id="PF12974">
    <property type="entry name" value="Phosphonate-bd"/>
    <property type="match status" value="1"/>
</dbReference>
<dbReference type="SUPFAM" id="SSF53850">
    <property type="entry name" value="Periplasmic binding protein-like II"/>
    <property type="match status" value="1"/>
</dbReference>
<dbReference type="AlphaFoldDB" id="A0A5B8RD99"/>
<keyword evidence="1" id="KW-0732">Signal</keyword>
<dbReference type="CDD" id="cd13572">
    <property type="entry name" value="PBP2_PnhD_2"/>
    <property type="match status" value="1"/>
</dbReference>
<evidence type="ECO:0000256" key="1">
    <source>
        <dbReference type="ARBA" id="ARBA00022729"/>
    </source>
</evidence>
<accession>A0A5B8RD99</accession>
<reference evidence="2" key="1">
    <citation type="submission" date="2019-06" db="EMBL/GenBank/DDBJ databases">
        <authorList>
            <person name="Murdoch R.W."/>
            <person name="Fathepure B."/>
        </authorList>
    </citation>
    <scope>NUCLEOTIDE SEQUENCE</scope>
</reference>
<dbReference type="PANTHER" id="PTHR35841">
    <property type="entry name" value="PHOSPHONATES-BINDING PERIPLASMIC PROTEIN"/>
    <property type="match status" value="1"/>
</dbReference>
<dbReference type="Gene3D" id="3.40.190.10">
    <property type="entry name" value="Periplasmic binding protein-like II"/>
    <property type="match status" value="2"/>
</dbReference>
<sequence length="278" mass="30241">MIRRLSALLAGLVLAGSAHAAGANPDTLRVALLPDESPQTIIKENERFRDYLAERLDKDIELVVTTDYSSMIEAARFGRIDLAYFGPLSYVLARQHGADLEPFAAKRKNGETTYRSVLIGNVAAGVSELDDVAGRQVAFGDPASTSSHLIPKKVLIDAGVTPDDYSGNFTGSHDAVATAVQNGHAQAGGLSRPIFESLVERGVISRDRVQVITYSKPYPQYPWVMQTSLDDDLKARIRTAFLEVDDPEILRPLGAEGFAAISDSDYDVVRDLLPLLKK</sequence>
<evidence type="ECO:0000313" key="2">
    <source>
        <dbReference type="EMBL" id="QEA05928.1"/>
    </source>
</evidence>
<dbReference type="GO" id="GO:0055085">
    <property type="term" value="P:transmembrane transport"/>
    <property type="evidence" value="ECO:0007669"/>
    <property type="project" value="InterPro"/>
</dbReference>
<dbReference type="EMBL" id="MN079117">
    <property type="protein sequence ID" value="QEA05928.1"/>
    <property type="molecule type" value="Genomic_DNA"/>
</dbReference>
<dbReference type="NCBIfam" id="TIGR01098">
    <property type="entry name" value="3A0109s03R"/>
    <property type="match status" value="1"/>
</dbReference>
<gene>
    <name evidence="2" type="primary">ptxB</name>
    <name evidence="2" type="ORF">KBTEX_02257</name>
</gene>
<name>A0A5B8RD99_9ZZZZ</name>